<protein>
    <recommendedName>
        <fullName evidence="1">Type I restriction enzyme R protein C-terminal domain-containing protein</fullName>
    </recommendedName>
</protein>
<dbReference type="Proteomes" id="UP001432180">
    <property type="component" value="Chromosome"/>
</dbReference>
<feature type="domain" description="Type I restriction enzyme R protein C-terminal" evidence="1">
    <location>
        <begin position="3"/>
        <end position="35"/>
    </location>
</feature>
<evidence type="ECO:0000313" key="2">
    <source>
        <dbReference type="EMBL" id="WPL18911.1"/>
    </source>
</evidence>
<evidence type="ECO:0000259" key="1">
    <source>
        <dbReference type="Pfam" id="PF12008"/>
    </source>
</evidence>
<dbReference type="RefSeq" id="WP_328984650.1">
    <property type="nucleotide sequence ID" value="NZ_CP121472.1"/>
</dbReference>
<reference evidence="2 3" key="1">
    <citation type="journal article" date="2023" name="Microorganisms">
        <title>Thiorhodovibrio frisius and Trv. litoralis spp. nov., Two Novel Members from a Clade of Fastidious Purple Sulfur Bacteria That Exhibit Unique Red-Shifted Light-Harvesting Capabilities.</title>
        <authorList>
            <person name="Methner A."/>
            <person name="Kuzyk S.B."/>
            <person name="Petersen J."/>
            <person name="Bauer S."/>
            <person name="Brinkmann H."/>
            <person name="Sichau K."/>
            <person name="Wanner G."/>
            <person name="Wolf J."/>
            <person name="Neumann-Schaal M."/>
            <person name="Henke P."/>
            <person name="Tank M."/>
            <person name="Sproer C."/>
            <person name="Bunk B."/>
            <person name="Overmann J."/>
        </authorList>
    </citation>
    <scope>NUCLEOTIDE SEQUENCE [LARGE SCALE GENOMIC DNA]</scope>
    <source>
        <strain evidence="2 3">DSM 6702</strain>
    </source>
</reference>
<dbReference type="Pfam" id="PF12008">
    <property type="entry name" value="EcoR124_C"/>
    <property type="match status" value="1"/>
</dbReference>
<evidence type="ECO:0000313" key="3">
    <source>
        <dbReference type="Proteomes" id="UP001432180"/>
    </source>
</evidence>
<dbReference type="EMBL" id="CP121472">
    <property type="protein sequence ID" value="WPL18911.1"/>
    <property type="molecule type" value="Genomic_DNA"/>
</dbReference>
<accession>A0ABZ0SFR2</accession>
<proteinExistence type="predicted"/>
<gene>
    <name evidence="2" type="ORF">Thiowin_04006</name>
</gene>
<sequence length="38" mass="4617">MSRAEFIKRYKEVQKLKNQLEQYADLSDDQRAEIIQCQ</sequence>
<organism evidence="2 3">
    <name type="scientific">Thiorhodovibrio winogradskyi</name>
    <dbReference type="NCBI Taxonomy" id="77007"/>
    <lineage>
        <taxon>Bacteria</taxon>
        <taxon>Pseudomonadati</taxon>
        <taxon>Pseudomonadota</taxon>
        <taxon>Gammaproteobacteria</taxon>
        <taxon>Chromatiales</taxon>
        <taxon>Chromatiaceae</taxon>
        <taxon>Thiorhodovibrio</taxon>
    </lineage>
</organism>
<name>A0ABZ0SFR2_9GAMM</name>
<dbReference type="InterPro" id="IPR022625">
    <property type="entry name" value="TypeI_RM_Rsu_C"/>
</dbReference>
<keyword evidence="3" id="KW-1185">Reference proteome</keyword>